<feature type="transmembrane region" description="Helical" evidence="1">
    <location>
        <begin position="138"/>
        <end position="160"/>
    </location>
</feature>
<gene>
    <name evidence="2" type="ORF">Krac_10494</name>
</gene>
<evidence type="ECO:0000313" key="2">
    <source>
        <dbReference type="EMBL" id="EFH88973.1"/>
    </source>
</evidence>
<name>D6THG8_KTERA</name>
<feature type="transmembrane region" description="Helical" evidence="1">
    <location>
        <begin position="172"/>
        <end position="192"/>
    </location>
</feature>
<keyword evidence="1" id="KW-0812">Transmembrane</keyword>
<organism evidence="2 3">
    <name type="scientific">Ktedonobacter racemifer DSM 44963</name>
    <dbReference type="NCBI Taxonomy" id="485913"/>
    <lineage>
        <taxon>Bacteria</taxon>
        <taxon>Bacillati</taxon>
        <taxon>Chloroflexota</taxon>
        <taxon>Ktedonobacteria</taxon>
        <taxon>Ktedonobacterales</taxon>
        <taxon>Ktedonobacteraceae</taxon>
        <taxon>Ktedonobacter</taxon>
    </lineage>
</organism>
<keyword evidence="1" id="KW-0472">Membrane</keyword>
<feature type="transmembrane region" description="Helical" evidence="1">
    <location>
        <begin position="83"/>
        <end position="103"/>
    </location>
</feature>
<keyword evidence="3" id="KW-1185">Reference proteome</keyword>
<evidence type="ECO:0000313" key="3">
    <source>
        <dbReference type="Proteomes" id="UP000004508"/>
    </source>
</evidence>
<sequence length="257" mass="27942">MVCCLYVISERKNTIVNTISGASEISKRRRAATWFGYAACAWSLLFSLAHFYWGIEAATTGVLTVPGGNIHLENGPATGSGVILAWVVTVGILCILGGLIALFRIRGERMSHGMQRSATAVGVVTMTAYVVYCFTINGFAWIIAPGTLCVFGAAISLSLIQPWGRFIPRWLLLLLAWLGGVIMIVHELYGGILQGMAVSGMIGWQQEHLMIGAPATQAPLTVQQFINQNLIWGSWFLLGGILFCALAWLARHSLDER</sequence>
<dbReference type="InParanoid" id="D6THG8"/>
<feature type="transmembrane region" description="Helical" evidence="1">
    <location>
        <begin position="34"/>
        <end position="53"/>
    </location>
</feature>
<dbReference type="AlphaFoldDB" id="D6THG8"/>
<keyword evidence="1" id="KW-1133">Transmembrane helix</keyword>
<comment type="caution">
    <text evidence="2">The sequence shown here is derived from an EMBL/GenBank/DDBJ whole genome shotgun (WGS) entry which is preliminary data.</text>
</comment>
<proteinExistence type="predicted"/>
<accession>D6THG8</accession>
<reference evidence="2 3" key="1">
    <citation type="journal article" date="2011" name="Stand. Genomic Sci.">
        <title>Non-contiguous finished genome sequence and contextual data of the filamentous soil bacterium Ktedonobacter racemifer type strain (SOSP1-21).</title>
        <authorList>
            <person name="Chang Y.J."/>
            <person name="Land M."/>
            <person name="Hauser L."/>
            <person name="Chertkov O."/>
            <person name="Del Rio T.G."/>
            <person name="Nolan M."/>
            <person name="Copeland A."/>
            <person name="Tice H."/>
            <person name="Cheng J.F."/>
            <person name="Lucas S."/>
            <person name="Han C."/>
            <person name="Goodwin L."/>
            <person name="Pitluck S."/>
            <person name="Ivanova N."/>
            <person name="Ovchinikova G."/>
            <person name="Pati A."/>
            <person name="Chen A."/>
            <person name="Palaniappan K."/>
            <person name="Mavromatis K."/>
            <person name="Liolios K."/>
            <person name="Brettin T."/>
            <person name="Fiebig A."/>
            <person name="Rohde M."/>
            <person name="Abt B."/>
            <person name="Goker M."/>
            <person name="Detter J.C."/>
            <person name="Woyke T."/>
            <person name="Bristow J."/>
            <person name="Eisen J.A."/>
            <person name="Markowitz V."/>
            <person name="Hugenholtz P."/>
            <person name="Kyrpides N.C."/>
            <person name="Klenk H.P."/>
            <person name="Lapidus A."/>
        </authorList>
    </citation>
    <scope>NUCLEOTIDE SEQUENCE [LARGE SCALE GENOMIC DNA]</scope>
    <source>
        <strain evidence="3">DSM 44963</strain>
    </source>
</reference>
<dbReference type="Proteomes" id="UP000004508">
    <property type="component" value="Unassembled WGS sequence"/>
</dbReference>
<feature type="transmembrane region" description="Helical" evidence="1">
    <location>
        <begin position="230"/>
        <end position="250"/>
    </location>
</feature>
<dbReference type="EMBL" id="ADVG01000001">
    <property type="protein sequence ID" value="EFH88973.1"/>
    <property type="molecule type" value="Genomic_DNA"/>
</dbReference>
<evidence type="ECO:0000256" key="1">
    <source>
        <dbReference type="SAM" id="Phobius"/>
    </source>
</evidence>
<feature type="transmembrane region" description="Helical" evidence="1">
    <location>
        <begin position="115"/>
        <end position="132"/>
    </location>
</feature>
<protein>
    <submittedName>
        <fullName evidence="2">Uncharacterized protein</fullName>
    </submittedName>
</protein>